<protein>
    <submittedName>
        <fullName evidence="2">Uncharacterized protein YgfB (UPF0149 family)</fullName>
    </submittedName>
</protein>
<dbReference type="RefSeq" id="WP_183603204.1">
    <property type="nucleotide sequence ID" value="NZ_JACHXK010000016.1"/>
</dbReference>
<evidence type="ECO:0000313" key="3">
    <source>
        <dbReference type="Proteomes" id="UP000570361"/>
    </source>
</evidence>
<keyword evidence="3" id="KW-1185">Reference proteome</keyword>
<evidence type="ECO:0000313" key="2">
    <source>
        <dbReference type="EMBL" id="MBB3113112.1"/>
    </source>
</evidence>
<feature type="compositionally biased region" description="Low complexity" evidence="1">
    <location>
        <begin position="12"/>
        <end position="26"/>
    </location>
</feature>
<proteinExistence type="predicted"/>
<dbReference type="AlphaFoldDB" id="A0A7W5FQC6"/>
<accession>A0A7W5FQC6</accession>
<gene>
    <name evidence="2" type="ORF">FHS18_005215</name>
</gene>
<feature type="region of interest" description="Disordered" evidence="1">
    <location>
        <begin position="1"/>
        <end position="47"/>
    </location>
</feature>
<name>A0A7W5FQC6_9BACL</name>
<organism evidence="2 3">
    <name type="scientific">Paenibacillus phyllosphaerae</name>
    <dbReference type="NCBI Taxonomy" id="274593"/>
    <lineage>
        <taxon>Bacteria</taxon>
        <taxon>Bacillati</taxon>
        <taxon>Bacillota</taxon>
        <taxon>Bacilli</taxon>
        <taxon>Bacillales</taxon>
        <taxon>Paenibacillaceae</taxon>
        <taxon>Paenibacillus</taxon>
    </lineage>
</organism>
<dbReference type="Proteomes" id="UP000570361">
    <property type="component" value="Unassembled WGS sequence"/>
</dbReference>
<comment type="caution">
    <text evidence="2">The sequence shown here is derived from an EMBL/GenBank/DDBJ whole genome shotgun (WGS) entry which is preliminary data.</text>
</comment>
<reference evidence="2 3" key="1">
    <citation type="submission" date="2020-08" db="EMBL/GenBank/DDBJ databases">
        <title>Genomic Encyclopedia of Type Strains, Phase III (KMG-III): the genomes of soil and plant-associated and newly described type strains.</title>
        <authorList>
            <person name="Whitman W."/>
        </authorList>
    </citation>
    <scope>NUCLEOTIDE SEQUENCE [LARGE SCALE GENOMIC DNA]</scope>
    <source>
        <strain evidence="2 3">CECT 5862</strain>
    </source>
</reference>
<sequence length="47" mass="4590">MNTVTNNGGYGISISSNSSNGTLSGNVNGGGNDSGYLYNGSSSVTVN</sequence>
<dbReference type="EMBL" id="JACHXK010000016">
    <property type="protein sequence ID" value="MBB3113112.1"/>
    <property type="molecule type" value="Genomic_DNA"/>
</dbReference>
<evidence type="ECO:0000256" key="1">
    <source>
        <dbReference type="SAM" id="MobiDB-lite"/>
    </source>
</evidence>